<evidence type="ECO:0000256" key="3">
    <source>
        <dbReference type="ARBA" id="ARBA00006340"/>
    </source>
</evidence>
<evidence type="ECO:0000256" key="7">
    <source>
        <dbReference type="ARBA" id="ARBA00022679"/>
    </source>
</evidence>
<feature type="domain" description="Phosphoribosyltransferase" evidence="9">
    <location>
        <begin position="67"/>
        <end position="169"/>
    </location>
</feature>
<dbReference type="InterPro" id="IPR029057">
    <property type="entry name" value="PRTase-like"/>
</dbReference>
<gene>
    <name evidence="10" type="ORF">JKIAZH3_G7001</name>
</gene>
<dbReference type="CDD" id="cd06223">
    <property type="entry name" value="PRTases_typeI"/>
    <property type="match status" value="1"/>
</dbReference>
<comment type="caution">
    <text evidence="10">The sequence shown here is derived from an EMBL/GenBank/DDBJ whole genome shotgun (WGS) entry which is preliminary data.</text>
</comment>
<dbReference type="InterPro" id="IPR004467">
    <property type="entry name" value="Or_phspho_trans_dom"/>
</dbReference>
<organism evidence="10 11">
    <name type="scientific">Tilletia caries</name>
    <name type="common">wheat bunt fungus</name>
    <dbReference type="NCBI Taxonomy" id="13290"/>
    <lineage>
        <taxon>Eukaryota</taxon>
        <taxon>Fungi</taxon>
        <taxon>Dikarya</taxon>
        <taxon>Basidiomycota</taxon>
        <taxon>Ustilaginomycotina</taxon>
        <taxon>Exobasidiomycetes</taxon>
        <taxon>Tilletiales</taxon>
        <taxon>Tilletiaceae</taxon>
        <taxon>Tilletia</taxon>
    </lineage>
</organism>
<evidence type="ECO:0000256" key="5">
    <source>
        <dbReference type="ARBA" id="ARBA00011971"/>
    </source>
</evidence>
<proteinExistence type="inferred from homology"/>
<sequence>MSAATDAPLEAHQKAYIELSLRSQVLKFGGPFTLKSGRQSPYFFNSGLFSSGEAIAQVASSYAAAIGITLAAATALALYRDHNVNVGFAHNRKEAKTHGEGGSLVGASLEGKRVLIIDDVITAGTAINASTAILATQPGAKLVGICIALDRQERAAADDDDPDKRSAIQKVEQSYGVKVTSVCTLENIITYLRQQGGFEDQLAQMESYRSRYGAQQQ</sequence>
<comment type="subunit">
    <text evidence="4">Homodimer.</text>
</comment>
<name>A0ABN7ISW8_9BASI</name>
<evidence type="ECO:0000256" key="6">
    <source>
        <dbReference type="ARBA" id="ARBA00022676"/>
    </source>
</evidence>
<evidence type="ECO:0000256" key="4">
    <source>
        <dbReference type="ARBA" id="ARBA00011738"/>
    </source>
</evidence>
<dbReference type="NCBIfam" id="TIGR00336">
    <property type="entry name" value="pyrE"/>
    <property type="match status" value="1"/>
</dbReference>
<keyword evidence="7" id="KW-0808">Transferase</keyword>
<evidence type="ECO:0000256" key="8">
    <source>
        <dbReference type="ARBA" id="ARBA00022975"/>
    </source>
</evidence>
<keyword evidence="6" id="KW-0328">Glycosyltransferase</keyword>
<evidence type="ECO:0000313" key="10">
    <source>
        <dbReference type="EMBL" id="CAD6924049.1"/>
    </source>
</evidence>
<evidence type="ECO:0000259" key="9">
    <source>
        <dbReference type="Pfam" id="PF00156"/>
    </source>
</evidence>
<keyword evidence="11" id="KW-1185">Reference proteome</keyword>
<keyword evidence="8" id="KW-0665">Pyrimidine biosynthesis</keyword>
<comment type="pathway">
    <text evidence="2">Pyrimidine metabolism; UMP biosynthesis via de novo pathway; UMP from orotate: step 1/2.</text>
</comment>
<dbReference type="PANTHER" id="PTHR46683:SF1">
    <property type="entry name" value="OROTATE PHOSPHORIBOSYLTRANSFERASE 1-RELATED"/>
    <property type="match status" value="1"/>
</dbReference>
<evidence type="ECO:0000256" key="2">
    <source>
        <dbReference type="ARBA" id="ARBA00004889"/>
    </source>
</evidence>
<dbReference type="EC" id="2.4.2.10" evidence="5"/>
<dbReference type="EMBL" id="CAJHJG010002851">
    <property type="protein sequence ID" value="CAD6924049.1"/>
    <property type="molecule type" value="Genomic_DNA"/>
</dbReference>
<evidence type="ECO:0000313" key="11">
    <source>
        <dbReference type="Proteomes" id="UP000836402"/>
    </source>
</evidence>
<dbReference type="Gene3D" id="3.40.50.2020">
    <property type="match status" value="1"/>
</dbReference>
<dbReference type="PANTHER" id="PTHR46683">
    <property type="entry name" value="OROTATE PHOSPHORIBOSYLTRANSFERASE 1-RELATED"/>
    <property type="match status" value="1"/>
</dbReference>
<dbReference type="InterPro" id="IPR023031">
    <property type="entry name" value="OPRT"/>
</dbReference>
<dbReference type="Pfam" id="PF00156">
    <property type="entry name" value="Pribosyltran"/>
    <property type="match status" value="1"/>
</dbReference>
<comment type="similarity">
    <text evidence="3">Belongs to the purine/pyrimidine phosphoribosyltransferase family. PyrE subfamily.</text>
</comment>
<dbReference type="Proteomes" id="UP000836402">
    <property type="component" value="Unassembled WGS sequence"/>
</dbReference>
<reference evidence="10" key="1">
    <citation type="submission" date="2020-10" db="EMBL/GenBank/DDBJ databases">
        <authorList>
            <person name="Sedaghatjoo S."/>
        </authorList>
    </citation>
    <scope>NUCLEOTIDE SEQUENCE</scope>
    <source>
        <strain evidence="10">AZH3</strain>
    </source>
</reference>
<dbReference type="HAMAP" id="MF_01208">
    <property type="entry name" value="PyrE"/>
    <property type="match status" value="1"/>
</dbReference>
<comment type="function">
    <text evidence="1">Catalyzes the transfer of a ribosyl phosphate group from 5-phosphoribose 1-diphosphate to orotate, leading to the formation of orotidine monophosphate (OMP).</text>
</comment>
<accession>A0ABN7ISW8</accession>
<protein>
    <recommendedName>
        <fullName evidence="5">orotate phosphoribosyltransferase</fullName>
        <ecNumber evidence="5">2.4.2.10</ecNumber>
    </recommendedName>
</protein>
<dbReference type="SUPFAM" id="SSF53271">
    <property type="entry name" value="PRTase-like"/>
    <property type="match status" value="1"/>
</dbReference>
<dbReference type="InterPro" id="IPR000836">
    <property type="entry name" value="PRTase_dom"/>
</dbReference>
<evidence type="ECO:0000256" key="1">
    <source>
        <dbReference type="ARBA" id="ARBA00003769"/>
    </source>
</evidence>